<keyword evidence="4 9" id="KW-0547">Nucleotide-binding</keyword>
<feature type="active site" description="For GATase activity" evidence="8">
    <location>
        <position position="2"/>
    </location>
</feature>
<evidence type="ECO:0000256" key="6">
    <source>
        <dbReference type="ARBA" id="ARBA00022962"/>
    </source>
</evidence>
<dbReference type="InterPro" id="IPR014729">
    <property type="entry name" value="Rossmann-like_a/b/a_fold"/>
</dbReference>
<dbReference type="RefSeq" id="WP_146522161.1">
    <property type="nucleotide sequence ID" value="NZ_CP151726.1"/>
</dbReference>
<evidence type="ECO:0000256" key="4">
    <source>
        <dbReference type="ARBA" id="ARBA00022741"/>
    </source>
</evidence>
<feature type="domain" description="Glutamine amidotransferase type-2" evidence="11">
    <location>
        <begin position="2"/>
        <end position="214"/>
    </location>
</feature>
<dbReference type="EC" id="6.3.5.4" evidence="3"/>
<dbReference type="CDD" id="cd01991">
    <property type="entry name" value="Asn_synthase_B_C"/>
    <property type="match status" value="1"/>
</dbReference>
<dbReference type="PROSITE" id="PS51278">
    <property type="entry name" value="GATASE_TYPE_2"/>
    <property type="match status" value="1"/>
</dbReference>
<keyword evidence="5 9" id="KW-0067">ATP-binding</keyword>
<dbReference type="InterPro" id="IPR033738">
    <property type="entry name" value="AsnB_N"/>
</dbReference>
<dbReference type="SUPFAM" id="SSF56235">
    <property type="entry name" value="N-terminal nucleophile aminohydrolases (Ntn hydrolases)"/>
    <property type="match status" value="1"/>
</dbReference>
<dbReference type="AlphaFoldDB" id="A0A5C6AH44"/>
<reference evidence="12 13" key="1">
    <citation type="submission" date="2019-02" db="EMBL/GenBank/DDBJ databases">
        <title>Deep-cultivation of Planctomycetes and their phenomic and genomic characterization uncovers novel biology.</title>
        <authorList>
            <person name="Wiegand S."/>
            <person name="Jogler M."/>
            <person name="Boedeker C."/>
            <person name="Pinto D."/>
            <person name="Vollmers J."/>
            <person name="Rivas-Marin E."/>
            <person name="Kohn T."/>
            <person name="Peeters S.H."/>
            <person name="Heuer A."/>
            <person name="Rast P."/>
            <person name="Oberbeckmann S."/>
            <person name="Bunk B."/>
            <person name="Jeske O."/>
            <person name="Meyerdierks A."/>
            <person name="Storesund J.E."/>
            <person name="Kallscheuer N."/>
            <person name="Luecker S."/>
            <person name="Lage O.M."/>
            <person name="Pohl T."/>
            <person name="Merkel B.J."/>
            <person name="Hornburger P."/>
            <person name="Mueller R.-W."/>
            <person name="Bruemmer F."/>
            <person name="Labrenz M."/>
            <person name="Spormann A.M."/>
            <person name="Op Den Camp H."/>
            <person name="Overmann J."/>
            <person name="Amann R."/>
            <person name="Jetten M.S.M."/>
            <person name="Mascher T."/>
            <person name="Medema M.H."/>
            <person name="Devos D.P."/>
            <person name="Kaster A.-K."/>
            <person name="Ovreas L."/>
            <person name="Rohde M."/>
            <person name="Galperin M.Y."/>
            <person name="Jogler C."/>
        </authorList>
    </citation>
    <scope>NUCLEOTIDE SEQUENCE [LARGE SCALE GENOMIC DNA]</scope>
    <source>
        <strain evidence="12 13">Pla52n</strain>
    </source>
</reference>
<keyword evidence="8" id="KW-0061">Asparagine biosynthesis</keyword>
<name>A0A5C6AH44_9BACT</name>
<dbReference type="GO" id="GO:0004066">
    <property type="term" value="F:asparagine synthase (glutamine-hydrolyzing) activity"/>
    <property type="evidence" value="ECO:0007669"/>
    <property type="project" value="UniProtKB-EC"/>
</dbReference>
<dbReference type="Pfam" id="PF13537">
    <property type="entry name" value="GATase_7"/>
    <property type="match status" value="1"/>
</dbReference>
<comment type="similarity">
    <text evidence="2">Belongs to the asparagine synthetase family.</text>
</comment>
<evidence type="ECO:0000259" key="11">
    <source>
        <dbReference type="PROSITE" id="PS51278"/>
    </source>
</evidence>
<dbReference type="InterPro" id="IPR006426">
    <property type="entry name" value="Asn_synth_AEB"/>
</dbReference>
<evidence type="ECO:0000256" key="2">
    <source>
        <dbReference type="ARBA" id="ARBA00005752"/>
    </source>
</evidence>
<evidence type="ECO:0000256" key="9">
    <source>
        <dbReference type="PIRSR" id="PIRSR001589-2"/>
    </source>
</evidence>
<protein>
    <recommendedName>
        <fullName evidence="3">asparagine synthase (glutamine-hydrolyzing)</fullName>
        <ecNumber evidence="3">6.3.5.4</ecNumber>
    </recommendedName>
</protein>
<evidence type="ECO:0000256" key="3">
    <source>
        <dbReference type="ARBA" id="ARBA00012737"/>
    </source>
</evidence>
<dbReference type="InterPro" id="IPR001962">
    <property type="entry name" value="Asn_synthase"/>
</dbReference>
<dbReference type="NCBIfam" id="TIGR01536">
    <property type="entry name" value="asn_synth_AEB"/>
    <property type="match status" value="1"/>
</dbReference>
<comment type="catalytic activity">
    <reaction evidence="7">
        <text>L-aspartate + L-glutamine + ATP + H2O = L-asparagine + L-glutamate + AMP + diphosphate + H(+)</text>
        <dbReference type="Rhea" id="RHEA:12228"/>
        <dbReference type="ChEBI" id="CHEBI:15377"/>
        <dbReference type="ChEBI" id="CHEBI:15378"/>
        <dbReference type="ChEBI" id="CHEBI:29985"/>
        <dbReference type="ChEBI" id="CHEBI:29991"/>
        <dbReference type="ChEBI" id="CHEBI:30616"/>
        <dbReference type="ChEBI" id="CHEBI:33019"/>
        <dbReference type="ChEBI" id="CHEBI:58048"/>
        <dbReference type="ChEBI" id="CHEBI:58359"/>
        <dbReference type="ChEBI" id="CHEBI:456215"/>
        <dbReference type="EC" id="6.3.5.4"/>
    </reaction>
</comment>
<comment type="pathway">
    <text evidence="1">Amino-acid biosynthesis; L-asparagine biosynthesis; L-asparagine from L-aspartate (L-Gln route): step 1/1.</text>
</comment>
<dbReference type="CDD" id="cd00712">
    <property type="entry name" value="AsnB"/>
    <property type="match status" value="1"/>
</dbReference>
<sequence length="620" mass="68874">MCGIFALFDSNETEIDPSRVREATETLSHRGPDFSDAIVDEHVGLGHTRLSIVDLTAGANQPFTIDGGRFTLVYNGEIYNFAQLKSELEALGVRFRTHCDTEVLAYGLKHWGVDCLRKLNGIFAFAFWDRDAKTLTVARDRLGVKPLYLYSHGGQLVLASEIKAILHAVPELKREVQFQAFSEFLQFGVSLGGKTLFAGISQLPPASYAIWSRGDQSPVTGVYWYPEPGGYSGTVGDAIEETRERLEAAVRSQLTGDVPIGVFLSGGLDSSAITAFASRHYPGKLRTFSVAFDFADKSELELAKLVAERFDTEHHEVQVSGFGLEATVSALVECHDLPFGDSANIPLYLLCRQNLADIKVVLQGDGGDELFGGYRRYRTLTHEAFYRCIAQVLRIPGISGALPQRLSRYLQCFLPKNRGDRFARLLTTETSTERLSGVFSDGIGRRLLDQQPFERYKEIAGKYSSLDSVQAMLLTDLEIVLPDVFLEKVDRASMANGIEVRVPLLENDLVDFAVSLPSSFKVRSGVQKWLLRESLSGIVPSEILTARKSGFGVPYSAWLRGPLNEMARDHFAGMAEKGMLKQSAVDAMLARHQSGSERDAFFLWKLFQLAIWFDKYQVAM</sequence>
<feature type="binding site" evidence="9">
    <location>
        <position position="290"/>
    </location>
    <ligand>
        <name>ATP</name>
        <dbReference type="ChEBI" id="CHEBI:30616"/>
    </ligand>
</feature>
<keyword evidence="6 8" id="KW-0315">Glutamine amidotransferase</keyword>
<feature type="binding site" evidence="9">
    <location>
        <position position="100"/>
    </location>
    <ligand>
        <name>L-glutamine</name>
        <dbReference type="ChEBI" id="CHEBI:58359"/>
    </ligand>
</feature>
<evidence type="ECO:0000256" key="1">
    <source>
        <dbReference type="ARBA" id="ARBA00005187"/>
    </source>
</evidence>
<dbReference type="Gene3D" id="3.40.50.620">
    <property type="entry name" value="HUPs"/>
    <property type="match status" value="1"/>
</dbReference>
<dbReference type="PIRSF" id="PIRSF001589">
    <property type="entry name" value="Asn_synthetase_glu-h"/>
    <property type="match status" value="1"/>
</dbReference>
<evidence type="ECO:0000313" key="12">
    <source>
        <dbReference type="EMBL" id="TWT98628.1"/>
    </source>
</evidence>
<evidence type="ECO:0000313" key="13">
    <source>
        <dbReference type="Proteomes" id="UP000320176"/>
    </source>
</evidence>
<dbReference type="InterPro" id="IPR051786">
    <property type="entry name" value="ASN_synthetase/amidase"/>
</dbReference>
<dbReference type="PANTHER" id="PTHR43284:SF1">
    <property type="entry name" value="ASPARAGINE SYNTHETASE"/>
    <property type="match status" value="1"/>
</dbReference>
<evidence type="ECO:0000256" key="10">
    <source>
        <dbReference type="PIRSR" id="PIRSR001589-3"/>
    </source>
</evidence>
<evidence type="ECO:0000256" key="5">
    <source>
        <dbReference type="ARBA" id="ARBA00022840"/>
    </source>
</evidence>
<organism evidence="12 13">
    <name type="scientific">Stieleria varia</name>
    <dbReference type="NCBI Taxonomy" id="2528005"/>
    <lineage>
        <taxon>Bacteria</taxon>
        <taxon>Pseudomonadati</taxon>
        <taxon>Planctomycetota</taxon>
        <taxon>Planctomycetia</taxon>
        <taxon>Pirellulales</taxon>
        <taxon>Pirellulaceae</taxon>
        <taxon>Stieleria</taxon>
    </lineage>
</organism>
<feature type="site" description="Important for beta-aspartyl-AMP intermediate formation" evidence="10">
    <location>
        <position position="365"/>
    </location>
</feature>
<evidence type="ECO:0000256" key="8">
    <source>
        <dbReference type="PIRSR" id="PIRSR001589-1"/>
    </source>
</evidence>
<gene>
    <name evidence="12" type="primary">asnB_3</name>
    <name evidence="12" type="ORF">Pla52n_51450</name>
</gene>
<dbReference type="Proteomes" id="UP000320176">
    <property type="component" value="Unassembled WGS sequence"/>
</dbReference>
<dbReference type="GO" id="GO:0005524">
    <property type="term" value="F:ATP binding"/>
    <property type="evidence" value="ECO:0007669"/>
    <property type="project" value="UniProtKB-KW"/>
</dbReference>
<dbReference type="Gene3D" id="3.60.20.10">
    <property type="entry name" value="Glutamine Phosphoribosylpyrophosphate, subunit 1, domain 1"/>
    <property type="match status" value="1"/>
</dbReference>
<dbReference type="Pfam" id="PF00733">
    <property type="entry name" value="Asn_synthase"/>
    <property type="match status" value="1"/>
</dbReference>
<dbReference type="GO" id="GO:0006529">
    <property type="term" value="P:asparagine biosynthetic process"/>
    <property type="evidence" value="ECO:0007669"/>
    <property type="project" value="UniProtKB-KW"/>
</dbReference>
<keyword evidence="13" id="KW-1185">Reference proteome</keyword>
<keyword evidence="8" id="KW-0028">Amino-acid biosynthesis</keyword>
<dbReference type="SUPFAM" id="SSF52402">
    <property type="entry name" value="Adenine nucleotide alpha hydrolases-like"/>
    <property type="match status" value="1"/>
</dbReference>
<dbReference type="PANTHER" id="PTHR43284">
    <property type="entry name" value="ASPARAGINE SYNTHETASE (GLUTAMINE-HYDROLYZING)"/>
    <property type="match status" value="1"/>
</dbReference>
<keyword evidence="12" id="KW-0436">Ligase</keyword>
<dbReference type="EMBL" id="SJPN01000006">
    <property type="protein sequence ID" value="TWT98628.1"/>
    <property type="molecule type" value="Genomic_DNA"/>
</dbReference>
<dbReference type="GO" id="GO:0005829">
    <property type="term" value="C:cytosol"/>
    <property type="evidence" value="ECO:0007669"/>
    <property type="project" value="TreeGrafter"/>
</dbReference>
<dbReference type="InterPro" id="IPR017932">
    <property type="entry name" value="GATase_2_dom"/>
</dbReference>
<proteinExistence type="inferred from homology"/>
<evidence type="ECO:0000256" key="7">
    <source>
        <dbReference type="ARBA" id="ARBA00048741"/>
    </source>
</evidence>
<comment type="caution">
    <text evidence="12">The sequence shown here is derived from an EMBL/GenBank/DDBJ whole genome shotgun (WGS) entry which is preliminary data.</text>
</comment>
<dbReference type="InterPro" id="IPR029055">
    <property type="entry name" value="Ntn_hydrolases_N"/>
</dbReference>
<dbReference type="OrthoDB" id="9763290at2"/>
<accession>A0A5C6AH44</accession>